<name>A0A510JI98_9FUSO</name>
<proteinExistence type="predicted"/>
<accession>A0A510JI98</accession>
<dbReference type="RefSeq" id="WP_026746715.1">
    <property type="nucleotide sequence ID" value="NZ_AP019823.1"/>
</dbReference>
<reference evidence="2 3" key="1">
    <citation type="submission" date="2019-07" db="EMBL/GenBank/DDBJ databases">
        <title>Complete Genome Sequence of Leptotrichia hofstadii Strain JCM16775.</title>
        <authorList>
            <person name="Watanabe S."/>
            <person name="Cui L."/>
        </authorList>
    </citation>
    <scope>NUCLEOTIDE SEQUENCE [LARGE SCALE GENOMIC DNA]</scope>
    <source>
        <strain evidence="2 3">JCM16775</strain>
    </source>
</reference>
<organism evidence="2 3">
    <name type="scientific">Leptotrichia hofstadii</name>
    <dbReference type="NCBI Taxonomy" id="157688"/>
    <lineage>
        <taxon>Bacteria</taxon>
        <taxon>Fusobacteriati</taxon>
        <taxon>Fusobacteriota</taxon>
        <taxon>Fusobacteriia</taxon>
        <taxon>Fusobacteriales</taxon>
        <taxon>Leptotrichiaceae</taxon>
        <taxon>Leptotrichia</taxon>
    </lineage>
</organism>
<dbReference type="AlphaFoldDB" id="A0A510JI98"/>
<gene>
    <name evidence="2" type="ORF">JCM16775_0819</name>
</gene>
<dbReference type="KEGG" id="lhf:JCM16775_0819"/>
<feature type="region of interest" description="Disordered" evidence="1">
    <location>
        <begin position="186"/>
        <end position="214"/>
    </location>
</feature>
<protein>
    <recommendedName>
        <fullName evidence="4">DUF4878 domain-containing protein</fullName>
    </recommendedName>
</protein>
<dbReference type="OrthoDB" id="95273at2"/>
<feature type="compositionally biased region" description="Basic and acidic residues" evidence="1">
    <location>
        <begin position="205"/>
        <end position="214"/>
    </location>
</feature>
<evidence type="ECO:0008006" key="4">
    <source>
        <dbReference type="Google" id="ProtNLM"/>
    </source>
</evidence>
<dbReference type="EMBL" id="AP019823">
    <property type="protein sequence ID" value="BBM38111.1"/>
    <property type="molecule type" value="Genomic_DNA"/>
</dbReference>
<dbReference type="Proteomes" id="UP000321892">
    <property type="component" value="Chromosome"/>
</dbReference>
<evidence type="ECO:0000313" key="3">
    <source>
        <dbReference type="Proteomes" id="UP000321892"/>
    </source>
</evidence>
<evidence type="ECO:0000313" key="2">
    <source>
        <dbReference type="EMBL" id="BBM38111.1"/>
    </source>
</evidence>
<evidence type="ECO:0000256" key="1">
    <source>
        <dbReference type="SAM" id="MobiDB-lite"/>
    </source>
</evidence>
<keyword evidence="3" id="KW-1185">Reference proteome</keyword>
<sequence length="214" mass="23947">MKKILLGIFMLLCIVSCGSGPDKTVSKFIDSVKAEKMKEAAKYAIDDSFEGNLDVKYNNKFQELLFKTLLKNLEYKIIKTEKQDNETTIVTVEVTNVDVEKIFLQVFKKMTQETFSGNGSHSMSVDDRFKEELEAKDKPKTKNLTKFVVKKTANGEKIVLTAENIDVLLGKLNTTLSNLNTLGGAEEETAVELPETGPSTGLTQKPEELRNQNK</sequence>